<accession>A0A1H6FS25</accession>
<reference evidence="2" key="1">
    <citation type="submission" date="2016-10" db="EMBL/GenBank/DDBJ databases">
        <authorList>
            <person name="Varghese N."/>
            <person name="Submissions S."/>
        </authorList>
    </citation>
    <scope>NUCLEOTIDE SEQUENCE [LARGE SCALE GENOMIC DNA]</scope>
    <source>
        <strain evidence="2">ATCC 35263</strain>
    </source>
</reference>
<protein>
    <recommendedName>
        <fullName evidence="3">Redoxin domain-containing protein</fullName>
    </recommendedName>
</protein>
<dbReference type="Gene3D" id="3.40.30.10">
    <property type="entry name" value="Glutaredoxin"/>
    <property type="match status" value="1"/>
</dbReference>
<gene>
    <name evidence="1" type="ORF">SAMN02745716_1169</name>
</gene>
<dbReference type="RefSeq" id="WP_093117052.1">
    <property type="nucleotide sequence ID" value="NZ_FNWJ01000001.1"/>
</dbReference>
<dbReference type="STRING" id="29539.SAMN02745716_1169"/>
<keyword evidence="2" id="KW-1185">Reference proteome</keyword>
<dbReference type="AlphaFoldDB" id="A0A1H6FS25"/>
<evidence type="ECO:0000313" key="1">
    <source>
        <dbReference type="EMBL" id="SEH12673.1"/>
    </source>
</evidence>
<proteinExistence type="predicted"/>
<dbReference type="InterPro" id="IPR036249">
    <property type="entry name" value="Thioredoxin-like_sf"/>
</dbReference>
<dbReference type="SUPFAM" id="SSF52833">
    <property type="entry name" value="Thioredoxin-like"/>
    <property type="match status" value="1"/>
</dbReference>
<dbReference type="OrthoDB" id="9811352at2"/>
<dbReference type="PANTHER" id="PTHR42852:SF13">
    <property type="entry name" value="PROTEIN DIPZ"/>
    <property type="match status" value="1"/>
</dbReference>
<sequence length="276" mass="30928">MLSPVRVAPNSEIAIPDFPPTTRWLGGRKLRLQRLLGRSILLVEFFDFARINSRRTLPYLAAWRRRYHRYGLELIGVHAPGYSFGRDAALVEQACARLGIDWPVALDADFEIWRLFGNRGWPARYLFDRRGLLRLIHFGEGEYQETELAIQELVREGTPEADLPEPLAPLRPEDAPGVVLEPQTADIELPGDRARLVLAGNWREGEDFLEAESPGAAARFSFRAGSAWAVLSGDREPDLYETSGEIVAERPGLRLHAIQFTPLPPEAARAAGVERG</sequence>
<dbReference type="InterPro" id="IPR050553">
    <property type="entry name" value="Thioredoxin_ResA/DsbE_sf"/>
</dbReference>
<evidence type="ECO:0000313" key="2">
    <source>
        <dbReference type="Proteomes" id="UP000222056"/>
    </source>
</evidence>
<dbReference type="Proteomes" id="UP000222056">
    <property type="component" value="Unassembled WGS sequence"/>
</dbReference>
<organism evidence="1 2">
    <name type="scientific">Thermoleophilum album</name>
    <dbReference type="NCBI Taxonomy" id="29539"/>
    <lineage>
        <taxon>Bacteria</taxon>
        <taxon>Bacillati</taxon>
        <taxon>Actinomycetota</taxon>
        <taxon>Thermoleophilia</taxon>
        <taxon>Thermoleophilales</taxon>
        <taxon>Thermoleophilaceae</taxon>
        <taxon>Thermoleophilum</taxon>
    </lineage>
</organism>
<dbReference type="EMBL" id="FNWJ01000001">
    <property type="protein sequence ID" value="SEH12673.1"/>
    <property type="molecule type" value="Genomic_DNA"/>
</dbReference>
<name>A0A1H6FS25_THEAL</name>
<evidence type="ECO:0008006" key="3">
    <source>
        <dbReference type="Google" id="ProtNLM"/>
    </source>
</evidence>
<dbReference type="PANTHER" id="PTHR42852">
    <property type="entry name" value="THIOL:DISULFIDE INTERCHANGE PROTEIN DSBE"/>
    <property type="match status" value="1"/>
</dbReference>